<dbReference type="GO" id="GO:0045324">
    <property type="term" value="P:late endosome to vacuole transport"/>
    <property type="evidence" value="ECO:0007669"/>
    <property type="project" value="TreeGrafter"/>
</dbReference>
<dbReference type="STRING" id="67801.A0A1B0C5N7"/>
<dbReference type="GO" id="GO:0000423">
    <property type="term" value="P:mitophagy"/>
    <property type="evidence" value="ECO:0007669"/>
    <property type="project" value="TreeGrafter"/>
</dbReference>
<keyword evidence="2" id="KW-1185">Reference proteome</keyword>
<proteinExistence type="predicted"/>
<evidence type="ECO:0000313" key="2">
    <source>
        <dbReference type="Proteomes" id="UP000092460"/>
    </source>
</evidence>
<dbReference type="GO" id="GO:0034272">
    <property type="term" value="C:phosphatidylinositol 3-kinase complex, class III, type II"/>
    <property type="evidence" value="ECO:0007669"/>
    <property type="project" value="TreeGrafter"/>
</dbReference>
<organism evidence="1 2">
    <name type="scientific">Glossina palpalis gambiensis</name>
    <dbReference type="NCBI Taxonomy" id="67801"/>
    <lineage>
        <taxon>Eukaryota</taxon>
        <taxon>Metazoa</taxon>
        <taxon>Ecdysozoa</taxon>
        <taxon>Arthropoda</taxon>
        <taxon>Hexapoda</taxon>
        <taxon>Insecta</taxon>
        <taxon>Pterygota</taxon>
        <taxon>Neoptera</taxon>
        <taxon>Endopterygota</taxon>
        <taxon>Diptera</taxon>
        <taxon>Brachycera</taxon>
        <taxon>Muscomorpha</taxon>
        <taxon>Hippoboscoidea</taxon>
        <taxon>Glossinidae</taxon>
        <taxon>Glossina</taxon>
    </lineage>
</organism>
<sequence length="126" mass="14154">MEEGKVIDPFTGTSYSIKIQFNSEEQWTKALKFMLTNLLFVIYLAKTLEGQIELQKSRWSALGKCVIVNDFPKKCDICLGDLAQPNLLINCEGKVVTTQVFIRYSVTGKYTLTAGKRRSIASSHIA</sequence>
<dbReference type="EMBL" id="JXJN01026107">
    <property type="status" value="NOT_ANNOTATED_CDS"/>
    <property type="molecule type" value="Genomic_DNA"/>
</dbReference>
<dbReference type="InterPro" id="IPR007243">
    <property type="entry name" value="Atg6/Beclin"/>
</dbReference>
<dbReference type="EnsemblMetazoa" id="GPPI049808-RA">
    <property type="protein sequence ID" value="GPPI049808-PA"/>
    <property type="gene ID" value="GPPI049808"/>
</dbReference>
<name>A0A1B0C5N7_9MUSC</name>
<dbReference type="Gene3D" id="1.10.418.40">
    <property type="entry name" value="Autophagy protein 6/Beclin 1"/>
    <property type="match status" value="1"/>
</dbReference>
<dbReference type="GO" id="GO:0006995">
    <property type="term" value="P:cellular response to nitrogen starvation"/>
    <property type="evidence" value="ECO:0007669"/>
    <property type="project" value="TreeGrafter"/>
</dbReference>
<protein>
    <submittedName>
        <fullName evidence="1">Uncharacterized protein</fullName>
    </submittedName>
</protein>
<dbReference type="GO" id="GO:0030674">
    <property type="term" value="F:protein-macromolecule adaptor activity"/>
    <property type="evidence" value="ECO:0007669"/>
    <property type="project" value="TreeGrafter"/>
</dbReference>
<dbReference type="AlphaFoldDB" id="A0A1B0C5N7"/>
<dbReference type="PANTHER" id="PTHR12768:SF4">
    <property type="entry name" value="BECLIN-1"/>
    <property type="match status" value="1"/>
</dbReference>
<reference evidence="2" key="1">
    <citation type="submission" date="2015-01" db="EMBL/GenBank/DDBJ databases">
        <authorList>
            <person name="Aksoy S."/>
            <person name="Warren W."/>
            <person name="Wilson R.K."/>
        </authorList>
    </citation>
    <scope>NUCLEOTIDE SEQUENCE [LARGE SCALE GENOMIC DNA]</scope>
    <source>
        <strain evidence="2">IAEA</strain>
    </source>
</reference>
<accession>A0A1B0C5N7</accession>
<reference evidence="1" key="2">
    <citation type="submission" date="2020-05" db="UniProtKB">
        <authorList>
            <consortium name="EnsemblMetazoa"/>
        </authorList>
    </citation>
    <scope>IDENTIFICATION</scope>
    <source>
        <strain evidence="1">IAEA</strain>
    </source>
</reference>
<dbReference type="GO" id="GO:0034271">
    <property type="term" value="C:phosphatidylinositol 3-kinase complex, class III, type I"/>
    <property type="evidence" value="ECO:0007669"/>
    <property type="project" value="TreeGrafter"/>
</dbReference>
<dbReference type="VEuPathDB" id="VectorBase:GPPI049808"/>
<dbReference type="GO" id="GO:0000045">
    <property type="term" value="P:autophagosome assembly"/>
    <property type="evidence" value="ECO:0007669"/>
    <property type="project" value="TreeGrafter"/>
</dbReference>
<dbReference type="GO" id="GO:0000407">
    <property type="term" value="C:phagophore assembly site"/>
    <property type="evidence" value="ECO:0007669"/>
    <property type="project" value="TreeGrafter"/>
</dbReference>
<evidence type="ECO:0000313" key="1">
    <source>
        <dbReference type="EnsemblMetazoa" id="GPPI049808-PA"/>
    </source>
</evidence>
<dbReference type="InterPro" id="IPR038274">
    <property type="entry name" value="Atg6/Beclin_C_sf"/>
</dbReference>
<dbReference type="Proteomes" id="UP000092460">
    <property type="component" value="Unassembled WGS sequence"/>
</dbReference>
<dbReference type="GO" id="GO:0043548">
    <property type="term" value="F:phosphatidylinositol 3-kinase binding"/>
    <property type="evidence" value="ECO:0007669"/>
    <property type="project" value="TreeGrafter"/>
</dbReference>
<dbReference type="PANTHER" id="PTHR12768">
    <property type="entry name" value="BECLIN 1"/>
    <property type="match status" value="1"/>
</dbReference>